<dbReference type="STRING" id="1121331.SAMN02745248_02469"/>
<evidence type="ECO:0000313" key="1">
    <source>
        <dbReference type="EMBL" id="SHK40762.1"/>
    </source>
</evidence>
<gene>
    <name evidence="1" type="ORF">SAMN02745248_02469</name>
</gene>
<dbReference type="AlphaFoldDB" id="A0A1M6S7K8"/>
<dbReference type="Pfam" id="PF09551">
    <property type="entry name" value="Spore_II_R"/>
    <property type="match status" value="1"/>
</dbReference>
<organism evidence="1 2">
    <name type="scientific">Hathewaya proteolytica DSM 3090</name>
    <dbReference type="NCBI Taxonomy" id="1121331"/>
    <lineage>
        <taxon>Bacteria</taxon>
        <taxon>Bacillati</taxon>
        <taxon>Bacillota</taxon>
        <taxon>Clostridia</taxon>
        <taxon>Eubacteriales</taxon>
        <taxon>Clostridiaceae</taxon>
        <taxon>Hathewaya</taxon>
    </lineage>
</organism>
<sequence>MKRILWFVVLCVIICSYAYTSKIYAKRAEETMLGDISNKIIRFHVLANSDCKEDQELKLKVRDEVLKYISPKIKDCNSIVESRKIINKYNDEIMGICRKVIKKNGYKYNVSSELSRENFPSKTYGNITLPQGEYESYRILIGEAQGHNWWCLMFPPLCFADVTKVEVNELKVESEMKSVLTEEQYDFINNKGKKPDFTLKSKIFECIKEFLK</sequence>
<dbReference type="EMBL" id="FRAD01000026">
    <property type="protein sequence ID" value="SHK40762.1"/>
    <property type="molecule type" value="Genomic_DNA"/>
</dbReference>
<dbReference type="RefSeq" id="WP_072904372.1">
    <property type="nucleotide sequence ID" value="NZ_FRAD01000026.1"/>
</dbReference>
<evidence type="ECO:0000313" key="2">
    <source>
        <dbReference type="Proteomes" id="UP000183952"/>
    </source>
</evidence>
<proteinExistence type="predicted"/>
<protein>
    <submittedName>
        <fullName evidence="1">Stage II sporulation protein R</fullName>
    </submittedName>
</protein>
<name>A0A1M6S7K8_9CLOT</name>
<dbReference type="OrthoDB" id="9793324at2"/>
<keyword evidence="2" id="KW-1185">Reference proteome</keyword>
<dbReference type="Proteomes" id="UP000183952">
    <property type="component" value="Unassembled WGS sequence"/>
</dbReference>
<dbReference type="InterPro" id="IPR014202">
    <property type="entry name" value="Spore_II_R"/>
</dbReference>
<dbReference type="NCBIfam" id="TIGR02837">
    <property type="entry name" value="spore_II_R"/>
    <property type="match status" value="1"/>
</dbReference>
<reference evidence="1 2" key="1">
    <citation type="submission" date="2016-11" db="EMBL/GenBank/DDBJ databases">
        <authorList>
            <person name="Jaros S."/>
            <person name="Januszkiewicz K."/>
            <person name="Wedrychowicz H."/>
        </authorList>
    </citation>
    <scope>NUCLEOTIDE SEQUENCE [LARGE SCALE GENOMIC DNA]</scope>
    <source>
        <strain evidence="1 2">DSM 3090</strain>
    </source>
</reference>
<accession>A0A1M6S7K8</accession>